<evidence type="ECO:0000256" key="2">
    <source>
        <dbReference type="ARBA" id="ARBA00022801"/>
    </source>
</evidence>
<dbReference type="PRINTS" id="PR00413">
    <property type="entry name" value="HADHALOGNASE"/>
</dbReference>
<dbReference type="Gene3D" id="1.20.120.1600">
    <property type="match status" value="1"/>
</dbReference>
<comment type="caution">
    <text evidence="4">The sequence shown here is derived from an EMBL/GenBank/DDBJ whole genome shotgun (WGS) entry which is preliminary data.</text>
</comment>
<dbReference type="NCBIfam" id="TIGR01509">
    <property type="entry name" value="HAD-SF-IA-v3"/>
    <property type="match status" value="1"/>
</dbReference>
<organism evidence="4 5">
    <name type="scientific">Luteococcus sanguinis</name>
    <dbReference type="NCBI Taxonomy" id="174038"/>
    <lineage>
        <taxon>Bacteria</taxon>
        <taxon>Bacillati</taxon>
        <taxon>Actinomycetota</taxon>
        <taxon>Actinomycetes</taxon>
        <taxon>Propionibacteriales</taxon>
        <taxon>Propionibacteriaceae</taxon>
        <taxon>Luteococcus</taxon>
    </lineage>
</organism>
<dbReference type="SUPFAM" id="SSF56784">
    <property type="entry name" value="HAD-like"/>
    <property type="match status" value="1"/>
</dbReference>
<dbReference type="Gene3D" id="3.40.50.1000">
    <property type="entry name" value="HAD superfamily/HAD-like"/>
    <property type="match status" value="1"/>
</dbReference>
<protein>
    <submittedName>
        <fullName evidence="4">HAD family hydrolase</fullName>
        <ecNumber evidence="4">3.1.3.-</ecNumber>
    </submittedName>
</protein>
<evidence type="ECO:0000256" key="1">
    <source>
        <dbReference type="ARBA" id="ARBA00001946"/>
    </source>
</evidence>
<dbReference type="PANTHER" id="PTHR46470:SF4">
    <property type="entry name" value="5-AMINO-6-(5-PHOSPHO-D-RIBITYLAMINO)URACIL PHOSPHATASE YIGB"/>
    <property type="match status" value="1"/>
</dbReference>
<accession>A0ABW1X4T8</accession>
<keyword evidence="2 4" id="KW-0378">Hydrolase</keyword>
<dbReference type="InterPro" id="IPR023214">
    <property type="entry name" value="HAD_sf"/>
</dbReference>
<reference evidence="5" key="1">
    <citation type="journal article" date="2019" name="Int. J. Syst. Evol. Microbiol.">
        <title>The Global Catalogue of Microorganisms (GCM) 10K type strain sequencing project: providing services to taxonomists for standard genome sequencing and annotation.</title>
        <authorList>
            <consortium name="The Broad Institute Genomics Platform"/>
            <consortium name="The Broad Institute Genome Sequencing Center for Infectious Disease"/>
            <person name="Wu L."/>
            <person name="Ma J."/>
        </authorList>
    </citation>
    <scope>NUCLEOTIDE SEQUENCE [LARGE SCALE GENOMIC DNA]</scope>
    <source>
        <strain evidence="5">CGMCC 1.15277</strain>
    </source>
</reference>
<dbReference type="EMBL" id="JBHSUA010000022">
    <property type="protein sequence ID" value="MFC6397774.1"/>
    <property type="molecule type" value="Genomic_DNA"/>
</dbReference>
<dbReference type="RefSeq" id="WP_343886708.1">
    <property type="nucleotide sequence ID" value="NZ_BAAAKI010000019.1"/>
</dbReference>
<keyword evidence="5" id="KW-1185">Reference proteome</keyword>
<keyword evidence="3" id="KW-0460">Magnesium</keyword>
<dbReference type="Proteomes" id="UP001596266">
    <property type="component" value="Unassembled WGS sequence"/>
</dbReference>
<comment type="cofactor">
    <cofactor evidence="1">
        <name>Mg(2+)</name>
        <dbReference type="ChEBI" id="CHEBI:18420"/>
    </cofactor>
</comment>
<evidence type="ECO:0000313" key="5">
    <source>
        <dbReference type="Proteomes" id="UP001596266"/>
    </source>
</evidence>
<name>A0ABW1X4T8_9ACTN</name>
<dbReference type="PANTHER" id="PTHR46470">
    <property type="entry name" value="N-ACYLNEURAMINATE-9-PHOSPHATASE"/>
    <property type="match status" value="1"/>
</dbReference>
<dbReference type="InterPro" id="IPR051400">
    <property type="entry name" value="HAD-like_hydrolase"/>
</dbReference>
<proteinExistence type="predicted"/>
<dbReference type="Pfam" id="PF00702">
    <property type="entry name" value="Hydrolase"/>
    <property type="match status" value="1"/>
</dbReference>
<dbReference type="SFLD" id="SFLDS00003">
    <property type="entry name" value="Haloacid_Dehalogenase"/>
    <property type="match status" value="1"/>
</dbReference>
<dbReference type="NCBIfam" id="TIGR01549">
    <property type="entry name" value="HAD-SF-IA-v1"/>
    <property type="match status" value="1"/>
</dbReference>
<gene>
    <name evidence="4" type="ORF">ACFP57_12390</name>
</gene>
<dbReference type="InterPro" id="IPR006439">
    <property type="entry name" value="HAD-SF_hydro_IA"/>
</dbReference>
<dbReference type="SFLD" id="SFLDG01129">
    <property type="entry name" value="C1.5:_HAD__Beta-PGM__Phosphata"/>
    <property type="match status" value="1"/>
</dbReference>
<dbReference type="EC" id="3.1.3.-" evidence="4"/>
<evidence type="ECO:0000313" key="4">
    <source>
        <dbReference type="EMBL" id="MFC6397774.1"/>
    </source>
</evidence>
<sequence length="227" mass="24803">MSTSSVVVFDIDGTLMDHAASARAGLAAWVTGLGHRMTDEVAAGWTAAEQQHFTAWRDGEISFAEQRRRRLRDVLPLLGEPVGDDDALDEVFTGYLRAYEAAWQPYPDVAECLSTLQRRGLRLAVLSNGSDDQQRKKLARIGVADYFPDVFTAEGLGVGKPHREAYDLTSEALGVPSGECLLVGDDYELDVTAPRKAGWRAIHLDRTGQYREAEAISALSQLPGLLA</sequence>
<dbReference type="InterPro" id="IPR036412">
    <property type="entry name" value="HAD-like_sf"/>
</dbReference>
<dbReference type="GO" id="GO:0016787">
    <property type="term" value="F:hydrolase activity"/>
    <property type="evidence" value="ECO:0007669"/>
    <property type="project" value="UniProtKB-KW"/>
</dbReference>
<evidence type="ECO:0000256" key="3">
    <source>
        <dbReference type="ARBA" id="ARBA00022842"/>
    </source>
</evidence>